<dbReference type="RefSeq" id="WP_014703433.1">
    <property type="nucleotide sequence ID" value="NC_017856.1"/>
</dbReference>
<gene>
    <name evidence="2" type="ordered locus">Q7C_843</name>
</gene>
<accession>I1YGG9</accession>
<dbReference type="EMBL" id="CP003380">
    <property type="protein sequence ID" value="AFJ02012.1"/>
    <property type="molecule type" value="Genomic_DNA"/>
</dbReference>
<dbReference type="Proteomes" id="UP000009145">
    <property type="component" value="Chromosome"/>
</dbReference>
<evidence type="ECO:0000313" key="2">
    <source>
        <dbReference type="EMBL" id="AFJ02012.1"/>
    </source>
</evidence>
<dbReference type="OrthoDB" id="5460091at2"/>
<dbReference type="eggNOG" id="COG4416">
    <property type="taxonomic scope" value="Bacteria"/>
</dbReference>
<dbReference type="STRING" id="754477.Q7C_843"/>
<feature type="region of interest" description="Disordered" evidence="1">
    <location>
        <begin position="39"/>
        <end position="63"/>
    </location>
</feature>
<dbReference type="InterPro" id="IPR019294">
    <property type="entry name" value="Translation_reg_Com"/>
</dbReference>
<dbReference type="KEGG" id="mec:Q7C_843"/>
<organism evidence="2 3">
    <name type="scientific">Methylophaga frappieri (strain ATCC BAA-2434 / DSM 25690 / JAM7)</name>
    <dbReference type="NCBI Taxonomy" id="754477"/>
    <lineage>
        <taxon>Bacteria</taxon>
        <taxon>Pseudomonadati</taxon>
        <taxon>Pseudomonadota</taxon>
        <taxon>Gammaproteobacteria</taxon>
        <taxon>Thiotrichales</taxon>
        <taxon>Piscirickettsiaceae</taxon>
        <taxon>Methylophaga</taxon>
    </lineage>
</organism>
<name>I1YGG9_METFJ</name>
<dbReference type="HOGENOM" id="CLU_197265_1_1_6"/>
<protein>
    <submittedName>
        <fullName evidence="2">Mu-like prophage protein Com</fullName>
    </submittedName>
</protein>
<feature type="compositionally biased region" description="Polar residues" evidence="1">
    <location>
        <begin position="54"/>
        <end position="63"/>
    </location>
</feature>
<dbReference type="Pfam" id="PF10122">
    <property type="entry name" value="Zn_ribbon_Com"/>
    <property type="match status" value="1"/>
</dbReference>
<evidence type="ECO:0000313" key="3">
    <source>
        <dbReference type="Proteomes" id="UP000009145"/>
    </source>
</evidence>
<dbReference type="AlphaFoldDB" id="I1YGG9"/>
<sequence>MIEVRCGDCGRLLARASFSRIEIKCPRCKTLNSLRAIEPPTQAPASANVEVNHGQANTSMDGR</sequence>
<proteinExistence type="predicted"/>
<keyword evidence="3" id="KW-1185">Reference proteome</keyword>
<reference evidence="2 3" key="1">
    <citation type="journal article" date="2012" name="J. Bacteriol.">
        <title>Complete genome sequences of Methylophaga sp. strain JAM1 and Methylophaga sp. strain JAM7.</title>
        <authorList>
            <person name="Villeneuve C."/>
            <person name="Martineau C."/>
            <person name="Mauffrey F."/>
            <person name="Villemur R."/>
        </authorList>
    </citation>
    <scope>NUCLEOTIDE SEQUENCE [LARGE SCALE GENOMIC DNA]</scope>
    <source>
        <strain evidence="2 3">JAM7</strain>
    </source>
</reference>
<evidence type="ECO:0000256" key="1">
    <source>
        <dbReference type="SAM" id="MobiDB-lite"/>
    </source>
</evidence>